<keyword evidence="4 6" id="KW-0862">Zinc</keyword>
<evidence type="ECO:0000256" key="1">
    <source>
        <dbReference type="ARBA" id="ARBA00022670"/>
    </source>
</evidence>
<evidence type="ECO:0000259" key="8">
    <source>
        <dbReference type="Pfam" id="PF01435"/>
    </source>
</evidence>
<keyword evidence="5 6" id="KW-0482">Metalloprotease</keyword>
<keyword evidence="7" id="KW-0812">Transmembrane</keyword>
<keyword evidence="11" id="KW-1185">Reference proteome</keyword>
<feature type="transmembrane region" description="Helical" evidence="7">
    <location>
        <begin position="96"/>
        <end position="115"/>
    </location>
</feature>
<dbReference type="Pfam" id="PF01435">
    <property type="entry name" value="Peptidase_M48"/>
    <property type="match status" value="1"/>
</dbReference>
<keyword evidence="7" id="KW-1133">Transmembrane helix</keyword>
<keyword evidence="3 6" id="KW-0378">Hydrolase</keyword>
<dbReference type="CDD" id="cd07332">
    <property type="entry name" value="M48C_Oma1_like"/>
    <property type="match status" value="1"/>
</dbReference>
<sequence length="358" mass="38260">MTGAVFYDGASARRRSVAVRVTSSSVDIEEAGTWIASWPCGRVRRRDAPEGILRLMLDGEPTLARLDILDPGLQTAIRTQCRELDGRNVGERTTRIVLWSMAAALSVVLCVIYLVPVAATRLTPLVPLSWEQHLGRAVDNQVKLLAGDKVCAGLPGAIALATLSDRLRRAAMPAAGTSDTVVDIQVLDAAVPNAIALPGGRIYLFRALLDRAESVDEIAGVLAHEMGHVRHRDGLRKLIQAGGTSYLAGLLLGDVTGGGALVLASRMLLDSAHSRDAETAADAFAGQTMTSLGRPAGAMAQLLARIERNESKIPAFLSTHPVTEQRLKALEQFVPTVQGAPLLTDEEWRALKEVCKTS</sequence>
<keyword evidence="2" id="KW-0479">Metal-binding</keyword>
<evidence type="ECO:0000259" key="9">
    <source>
        <dbReference type="Pfam" id="PF23368"/>
    </source>
</evidence>
<name>A0ABS7VLY4_9HYPH</name>
<dbReference type="Gene3D" id="3.30.2010.10">
    <property type="entry name" value="Metalloproteases ('zincins'), catalytic domain"/>
    <property type="match status" value="1"/>
</dbReference>
<protein>
    <submittedName>
        <fullName evidence="10">M48 family metallopeptidase</fullName>
    </submittedName>
</protein>
<comment type="cofactor">
    <cofactor evidence="6">
        <name>Zn(2+)</name>
        <dbReference type="ChEBI" id="CHEBI:29105"/>
    </cofactor>
    <text evidence="6">Binds 1 zinc ion per subunit.</text>
</comment>
<organism evidence="10 11">
    <name type="scientific">Microvirga puerhi</name>
    <dbReference type="NCBI Taxonomy" id="2876078"/>
    <lineage>
        <taxon>Bacteria</taxon>
        <taxon>Pseudomonadati</taxon>
        <taxon>Pseudomonadota</taxon>
        <taxon>Alphaproteobacteria</taxon>
        <taxon>Hyphomicrobiales</taxon>
        <taxon>Methylobacteriaceae</taxon>
        <taxon>Microvirga</taxon>
    </lineage>
</organism>
<evidence type="ECO:0000256" key="4">
    <source>
        <dbReference type="ARBA" id="ARBA00022833"/>
    </source>
</evidence>
<dbReference type="PANTHER" id="PTHR22726">
    <property type="entry name" value="METALLOENDOPEPTIDASE OMA1"/>
    <property type="match status" value="1"/>
</dbReference>
<evidence type="ECO:0000256" key="5">
    <source>
        <dbReference type="ARBA" id="ARBA00023049"/>
    </source>
</evidence>
<evidence type="ECO:0000313" key="10">
    <source>
        <dbReference type="EMBL" id="MBZ6076239.1"/>
    </source>
</evidence>
<keyword evidence="7" id="KW-0472">Membrane</keyword>
<comment type="caution">
    <text evidence="10">The sequence shown here is derived from an EMBL/GenBank/DDBJ whole genome shotgun (WGS) entry which is preliminary data.</text>
</comment>
<dbReference type="Proteomes" id="UP000704176">
    <property type="component" value="Unassembled WGS sequence"/>
</dbReference>
<proteinExistence type="inferred from homology"/>
<dbReference type="EMBL" id="JAIRBM010000005">
    <property type="protein sequence ID" value="MBZ6076239.1"/>
    <property type="molecule type" value="Genomic_DNA"/>
</dbReference>
<evidence type="ECO:0000256" key="6">
    <source>
        <dbReference type="RuleBase" id="RU003983"/>
    </source>
</evidence>
<evidence type="ECO:0000256" key="2">
    <source>
        <dbReference type="ARBA" id="ARBA00022723"/>
    </source>
</evidence>
<gene>
    <name evidence="10" type="ORF">K9B37_08040</name>
</gene>
<dbReference type="PANTHER" id="PTHR22726:SF1">
    <property type="entry name" value="METALLOENDOPEPTIDASE OMA1, MITOCHONDRIAL"/>
    <property type="match status" value="1"/>
</dbReference>
<comment type="similarity">
    <text evidence="6">Belongs to the peptidase M48 family.</text>
</comment>
<dbReference type="RefSeq" id="WP_224312570.1">
    <property type="nucleotide sequence ID" value="NZ_JAIRBM010000005.1"/>
</dbReference>
<dbReference type="Pfam" id="PF23368">
    <property type="entry name" value="DUF7092"/>
    <property type="match status" value="1"/>
</dbReference>
<evidence type="ECO:0000313" key="11">
    <source>
        <dbReference type="Proteomes" id="UP000704176"/>
    </source>
</evidence>
<reference evidence="10 11" key="1">
    <citation type="submission" date="2021-09" db="EMBL/GenBank/DDBJ databases">
        <title>The complete genome sequence of a new microorganism.</title>
        <authorList>
            <person name="Zi Z."/>
        </authorList>
    </citation>
    <scope>NUCLEOTIDE SEQUENCE [LARGE SCALE GENOMIC DNA]</scope>
    <source>
        <strain evidence="10 11">WGZ8</strain>
    </source>
</reference>
<evidence type="ECO:0000256" key="3">
    <source>
        <dbReference type="ARBA" id="ARBA00022801"/>
    </source>
</evidence>
<keyword evidence="1 6" id="KW-0645">Protease</keyword>
<accession>A0ABS7VLY4</accession>
<dbReference type="InterPro" id="IPR055518">
    <property type="entry name" value="DUF7092"/>
</dbReference>
<feature type="domain" description="DUF7092" evidence="9">
    <location>
        <begin position="2"/>
        <end position="71"/>
    </location>
</feature>
<dbReference type="InterPro" id="IPR001915">
    <property type="entry name" value="Peptidase_M48"/>
</dbReference>
<evidence type="ECO:0000256" key="7">
    <source>
        <dbReference type="SAM" id="Phobius"/>
    </source>
</evidence>
<dbReference type="InterPro" id="IPR051156">
    <property type="entry name" value="Mito/Outer_Membr_Metalloprot"/>
</dbReference>
<feature type="domain" description="Peptidase M48" evidence="8">
    <location>
        <begin position="164"/>
        <end position="332"/>
    </location>
</feature>